<feature type="region of interest" description="Disordered" evidence="8">
    <location>
        <begin position="633"/>
        <end position="657"/>
    </location>
</feature>
<comment type="similarity">
    <text evidence="6">Belongs to the UPL family. TOM1/PTR1 subfamily.</text>
</comment>
<feature type="compositionally biased region" description="Polar residues" evidence="8">
    <location>
        <begin position="1339"/>
        <end position="1354"/>
    </location>
</feature>
<dbReference type="SUPFAM" id="SSF56204">
    <property type="entry name" value="Hect, E3 ligase catalytic domain"/>
    <property type="match status" value="1"/>
</dbReference>
<dbReference type="InterPro" id="IPR025527">
    <property type="entry name" value="HUWE1/Rev1_UBM"/>
</dbReference>
<comment type="pathway">
    <text evidence="2">Protein modification; protein ubiquitination.</text>
</comment>
<dbReference type="Gene3D" id="3.90.1750.10">
    <property type="entry name" value="Hect, E3 ligase catalytic domains"/>
    <property type="match status" value="1"/>
</dbReference>
<feature type="compositionally biased region" description="Polar residues" evidence="8">
    <location>
        <begin position="1518"/>
        <end position="1530"/>
    </location>
</feature>
<feature type="region of interest" description="Disordered" evidence="8">
    <location>
        <begin position="112"/>
        <end position="133"/>
    </location>
</feature>
<dbReference type="EMBL" id="HBNS01035202">
    <property type="protein sequence ID" value="CAE4631168.1"/>
    <property type="molecule type" value="Transcribed_RNA"/>
</dbReference>
<dbReference type="PANTHER" id="PTHR11254">
    <property type="entry name" value="HECT DOMAIN UBIQUITIN-PROTEIN LIGASE"/>
    <property type="match status" value="1"/>
</dbReference>
<accession>A0A7S4W0A9</accession>
<dbReference type="Gene3D" id="6.10.250.1630">
    <property type="match status" value="1"/>
</dbReference>
<feature type="region of interest" description="Disordered" evidence="8">
    <location>
        <begin position="898"/>
        <end position="1021"/>
    </location>
</feature>
<reference evidence="10" key="1">
    <citation type="submission" date="2021-01" db="EMBL/GenBank/DDBJ databases">
        <authorList>
            <person name="Corre E."/>
            <person name="Pelletier E."/>
            <person name="Niang G."/>
            <person name="Scheremetjew M."/>
            <person name="Finn R."/>
            <person name="Kale V."/>
            <person name="Holt S."/>
            <person name="Cochrane G."/>
            <person name="Meng A."/>
            <person name="Brown T."/>
            <person name="Cohen L."/>
        </authorList>
    </citation>
    <scope>NUCLEOTIDE SEQUENCE</scope>
    <source>
        <strain evidence="10">GSO104</strain>
    </source>
</reference>
<evidence type="ECO:0000256" key="5">
    <source>
        <dbReference type="ARBA" id="ARBA00022786"/>
    </source>
</evidence>
<feature type="compositionally biased region" description="Low complexity" evidence="8">
    <location>
        <begin position="430"/>
        <end position="448"/>
    </location>
</feature>
<evidence type="ECO:0000259" key="9">
    <source>
        <dbReference type="PROSITE" id="PS50237"/>
    </source>
</evidence>
<feature type="compositionally biased region" description="Polar residues" evidence="8">
    <location>
        <begin position="1292"/>
        <end position="1303"/>
    </location>
</feature>
<dbReference type="Pfam" id="PF00632">
    <property type="entry name" value="HECT"/>
    <property type="match status" value="1"/>
</dbReference>
<feature type="region of interest" description="Disordered" evidence="8">
    <location>
        <begin position="1103"/>
        <end position="1164"/>
    </location>
</feature>
<comment type="catalytic activity">
    <reaction evidence="1">
        <text>S-ubiquitinyl-[E2 ubiquitin-conjugating enzyme]-L-cysteine + [acceptor protein]-L-lysine = [E2 ubiquitin-conjugating enzyme]-L-cysteine + N(6)-ubiquitinyl-[acceptor protein]-L-lysine.</text>
        <dbReference type="EC" id="2.3.2.26"/>
    </reaction>
</comment>
<protein>
    <recommendedName>
        <fullName evidence="3">HECT-type E3 ubiquitin transferase</fullName>
        <ecNumber evidence="3">2.3.2.26</ecNumber>
    </recommendedName>
</protein>
<evidence type="ECO:0000256" key="3">
    <source>
        <dbReference type="ARBA" id="ARBA00012485"/>
    </source>
</evidence>
<feature type="compositionally biased region" description="Basic residues" evidence="8">
    <location>
        <begin position="482"/>
        <end position="503"/>
    </location>
</feature>
<evidence type="ECO:0000256" key="8">
    <source>
        <dbReference type="SAM" id="MobiDB-lite"/>
    </source>
</evidence>
<dbReference type="PROSITE" id="PS50237">
    <property type="entry name" value="HECT"/>
    <property type="match status" value="1"/>
</dbReference>
<feature type="compositionally biased region" description="Low complexity" evidence="8">
    <location>
        <begin position="2152"/>
        <end position="2171"/>
    </location>
</feature>
<dbReference type="GO" id="GO:0000209">
    <property type="term" value="P:protein polyubiquitination"/>
    <property type="evidence" value="ECO:0007669"/>
    <property type="project" value="TreeGrafter"/>
</dbReference>
<feature type="compositionally biased region" description="Polar residues" evidence="8">
    <location>
        <begin position="472"/>
        <end position="481"/>
    </location>
</feature>
<dbReference type="EC" id="2.3.2.26" evidence="3"/>
<dbReference type="Pfam" id="PF14377">
    <property type="entry name" value="UBM"/>
    <property type="match status" value="3"/>
</dbReference>
<feature type="compositionally biased region" description="Polar residues" evidence="8">
    <location>
        <begin position="1361"/>
        <end position="1373"/>
    </location>
</feature>
<feature type="region of interest" description="Disordered" evidence="8">
    <location>
        <begin position="1722"/>
        <end position="1776"/>
    </location>
</feature>
<feature type="compositionally biased region" description="Low complexity" evidence="8">
    <location>
        <begin position="1426"/>
        <end position="1444"/>
    </location>
</feature>
<feature type="compositionally biased region" description="Low complexity" evidence="8">
    <location>
        <begin position="1392"/>
        <end position="1404"/>
    </location>
</feature>
<feature type="region of interest" description="Disordered" evidence="8">
    <location>
        <begin position="1339"/>
        <end position="1444"/>
    </location>
</feature>
<evidence type="ECO:0000313" key="10">
    <source>
        <dbReference type="EMBL" id="CAE4631168.1"/>
    </source>
</evidence>
<name>A0A7S4W0A9_9STRA</name>
<dbReference type="GO" id="GO:0005737">
    <property type="term" value="C:cytoplasm"/>
    <property type="evidence" value="ECO:0007669"/>
    <property type="project" value="TreeGrafter"/>
</dbReference>
<dbReference type="GO" id="GO:0006511">
    <property type="term" value="P:ubiquitin-dependent protein catabolic process"/>
    <property type="evidence" value="ECO:0007669"/>
    <property type="project" value="TreeGrafter"/>
</dbReference>
<evidence type="ECO:0000256" key="7">
    <source>
        <dbReference type="PROSITE-ProRule" id="PRU00104"/>
    </source>
</evidence>
<dbReference type="InterPro" id="IPR000569">
    <property type="entry name" value="HECT_dom"/>
</dbReference>
<feature type="region of interest" description="Disordered" evidence="8">
    <location>
        <begin position="1468"/>
        <end position="1596"/>
    </location>
</feature>
<evidence type="ECO:0000256" key="6">
    <source>
        <dbReference type="ARBA" id="ARBA00034494"/>
    </source>
</evidence>
<proteinExistence type="inferred from homology"/>
<organism evidence="10">
    <name type="scientific">Ditylum brightwellii</name>
    <dbReference type="NCBI Taxonomy" id="49249"/>
    <lineage>
        <taxon>Eukaryota</taxon>
        <taxon>Sar</taxon>
        <taxon>Stramenopiles</taxon>
        <taxon>Ochrophyta</taxon>
        <taxon>Bacillariophyta</taxon>
        <taxon>Mediophyceae</taxon>
        <taxon>Lithodesmiophycidae</taxon>
        <taxon>Lithodesmiales</taxon>
        <taxon>Lithodesmiaceae</taxon>
        <taxon>Ditylum</taxon>
    </lineage>
</organism>
<feature type="compositionally biased region" description="Basic and acidic residues" evidence="8">
    <location>
        <begin position="174"/>
        <end position="209"/>
    </location>
</feature>
<evidence type="ECO:0000256" key="2">
    <source>
        <dbReference type="ARBA" id="ARBA00004906"/>
    </source>
</evidence>
<feature type="region of interest" description="Disordered" evidence="8">
    <location>
        <begin position="2255"/>
        <end position="2281"/>
    </location>
</feature>
<dbReference type="FunFam" id="3.90.1750.10:FF:000003">
    <property type="entry name" value="E3 ubiquitin-protein ligase UPL1"/>
    <property type="match status" value="1"/>
</dbReference>
<feature type="region of interest" description="Disordered" evidence="8">
    <location>
        <begin position="1284"/>
        <end position="1322"/>
    </location>
</feature>
<keyword evidence="4" id="KW-0808">Transferase</keyword>
<sequence>MSCDLLLRLKSHLLNEIGGNDCHVAAGREREFAALCHAAVIFMRALPRARPLVLRHGLVGCLLQCVRNVLVSLELRKDGNSTAHNLWPRWLAPALLFLDVMAQPTAVSLDSEIDNDSQQLDNAGGGGRGKRSEYARVMTEHKKQTAILSKGAKHIFLALNGKHEHHVQKKKKEKEKEAKKQDDKLKEEKESTKKDNSKSDGEPIKKSDEDSASTSDASFISASIPSYLPLIPPETAELCMLLSLQILGVRSKQSNGNGGVDDADIPMFAPPGVTHAALLLLTRVLRSHKLASQCLRMGGAELLLSLPSESRFTGNTGLATVFLRRMLEDEATLQTAMETEIRGTVAKLHKKQNRGSTRDNDRPRVTSRSFMQSMTPLICRNPLVFLKAAATSVRVDPVTTGSGSGQKRIVLLSAEERAKNIKALDSYFRNNTSSAPSSSGNNNSGQSTKKQSLKGHVPGSSPPHKRGRSTQKTKSPQISRSLKSKSPHRSLSRRGSSPKKTPKKEKQEKSNALSTIHRKKQVALNGTPANHITSLLLTEIINLTEANELEGTNLSSYKKEKVVSNKSFLWTVDHLEILADLVLAVPACAAAIHRYRPPTAKTGTKEVSGSATHPNTAVSFLLHRLLPQTRIAGPKQIGGADCNESSDSDTNSDKLENRKQEAYMKVKIAQTTARLLVALVARAGEGRRRVVTDLACALSGGTSHSSPTVKSNENEEKEMWALLSWGELCIGLAAPRSSSISQDHHQSLSYEVVKLMLECGMAHALMQGVQRVKLHHPMAPTVASALLRPLEVFSRGSVVDTVFTMVEKEEEEKKKLTKKKSLQGVGINRESSIGPSQRSETSFADDAMLEDGFDAETAERNARQNARQNDRRRHLRQMIEGAIEMDDDDLTEELGVDEEFSVDSESSDEDNIDDEDDDDGDSIALEDSDHSDDEEEESESDDEEDSDDSSSESDSEEEEESDDGMEEDESEVDDDDDEDEGANVEAEEEEFGWDGEEEDDFLEGNDDELNDDDNEGGGVESEMDIEEGWTRIDSSGLGGMLLGVRQRGPSDSNTHRQRAGGFIVDAAEAMIGNILRAGDIQLEALAEIEDTLGIRIMAHRVDSEQRNSRLGPLGGTSIGTNNGSSNGAGGGNLNSTSRGSVGTLPAVFQHVPPDSGYTSASTGGRWGEINSMEYSYGGPTIGAGSRNYDLADNQEQETPRDFLRVPATVDTQLFPGGPAASTHSRTQQCLHSLLSGVELPPFNALVLNLRPHSEQSTADLGPSSSLAMGTTLISSSNGNIIRLNRGPGESIMENQQNRSSATGSAIGLGSWTDDGQPLDSTTGEFSLAFERALGETIARNSDSNVASTEESTTNEIDRSHTNNTVGNESPPSEENTETVAAGGQEAQTISQPEPEAPNNEPAANSGTREDMDQSAPSTSPSDEGNENTNNNEGGVASSSAQDVSQSCINEGNISEGEVVASSLANGLTLSPRDESSSISVEEASRPNLTSRDGEAAAVASTPSNETENPPGEVDDNDSSQGMDISEQNQAEPLPASSDRGATASSIDHVDSGTSNNDAVNAGSTLDSETRGEAPSGEHPADGDENAPNENGLVCPSGMDLEVFNSLPLEMQQEVIEQHQATMNVATQLDSTSSLDPEALAALPEEMRREVIAQEQQERRMREQTPADPANAEEMDNASFVASLAPDLREEILLAADDTFLNSLPPDIIAEAQILRERASSYHRRRHEENAPTNVASGAGSDVRSAASQNDEQTNNGDGGGNAGGTTSSSRKKNRLGKLKLECDRPNIIYMPPCVESKSGALVTSSSMKTIIRLMYLLSPVHPQRLLQKLVQNFCTNTDLRRSFLTTFVALLNDDPGAAVQGVRMLEEEGVENNSGGSAGEIDVFPPSILIGTAPEVSDADPNSSNIGMFRRRSGGSTAAAFAANLPASARGSSNDEYLPPVVAKRIINTLSFLTKSSHRVCLDVLGNAGQYCFTEDESGMVFDGDMTCLDRLLDLLDRPLYTKSSTNLEQLLGLLECVVNPLSNLPRDSDHDHEMIKKDADTCASGGKEWVEIPRPLISHHRLQLLCKILRMESCKDSSFVKVNNIAKRLCRIEANRDCILRELAAVAQGLGVDAIRDLRSLSIRLNDAAKLHQEQLLSEKAALDNKLDPEQSSNGGSSTSQSTLLSGTPSSAVTLSTSSSELRLLRVLQALHTLCGDTLSDDNGKKSEGTVFVTQELVTLLQSINLELLWDQLTSCLRVVSVLEGVARLDEVDEKGVGENNNTSDADQEEDIDGADGSLTNGKKLQNSVAGLLTRFLPTIEAFFVVNASCTSDMGENRKESEVSTGEGNESQYSRTSGEIPKQKEDDLDLDMLVGGRRLIQFVAANKVLLNALLRSNPALLEKGLRAMVQVPKCRPFLDFDVKRQWFKTQVRRLRQHASRRHGSLRLTIRRKHVFEDAFHRLRLRTADEMRGRLHITFVNEEGVDAGGLSREFFGILAKEMFNPNYALFTSTEDGCTFQPNPNSNINPDHLSYFRFVGRIVGKAVVDGFLLDAHFTRSLYKHMLGVKVRFRRKSILLQR</sequence>
<feature type="compositionally biased region" description="Basic residues" evidence="8">
    <location>
        <begin position="163"/>
        <end position="173"/>
    </location>
</feature>
<feature type="region of interest" description="Disordered" evidence="8">
    <location>
        <begin position="2148"/>
        <end position="2171"/>
    </location>
</feature>
<evidence type="ECO:0000256" key="1">
    <source>
        <dbReference type="ARBA" id="ARBA00000885"/>
    </source>
</evidence>
<evidence type="ECO:0000256" key="4">
    <source>
        <dbReference type="ARBA" id="ARBA00022679"/>
    </source>
</evidence>
<feature type="region of interest" description="Disordered" evidence="8">
    <location>
        <begin position="349"/>
        <end position="369"/>
    </location>
</feature>
<feature type="compositionally biased region" description="Polar residues" evidence="8">
    <location>
        <begin position="2324"/>
        <end position="2338"/>
    </location>
</feature>
<feature type="domain" description="HECT" evidence="9">
    <location>
        <begin position="2447"/>
        <end position="2551"/>
    </location>
</feature>
<comment type="caution">
    <text evidence="7">Lacks conserved residue(s) required for the propagation of feature annotation.</text>
</comment>
<feature type="region of interest" description="Disordered" evidence="8">
    <location>
        <begin position="162"/>
        <end position="212"/>
    </location>
</feature>
<gene>
    <name evidence="10" type="ORF">DBRI00130_LOCUS27473</name>
</gene>
<keyword evidence="5 7" id="KW-0833">Ubl conjugation pathway</keyword>
<dbReference type="PANTHER" id="PTHR11254:SF67">
    <property type="entry name" value="E3 UBIQUITIN-PROTEIN LIGASE HUWE1"/>
    <property type="match status" value="1"/>
</dbReference>
<feature type="region of interest" description="Disordered" evidence="8">
    <location>
        <begin position="429"/>
        <end position="525"/>
    </location>
</feature>
<feature type="region of interest" description="Disordered" evidence="8">
    <location>
        <begin position="2316"/>
        <end position="2342"/>
    </location>
</feature>
<dbReference type="GO" id="GO:0061630">
    <property type="term" value="F:ubiquitin protein ligase activity"/>
    <property type="evidence" value="ECO:0007669"/>
    <property type="project" value="UniProtKB-EC"/>
</dbReference>
<dbReference type="InterPro" id="IPR050409">
    <property type="entry name" value="E3_ubiq-protein_ligase"/>
</dbReference>
<feature type="compositionally biased region" description="Polar residues" evidence="8">
    <location>
        <begin position="1551"/>
        <end position="1566"/>
    </location>
</feature>
<dbReference type="InterPro" id="IPR035983">
    <property type="entry name" value="Hect_E3_ubiquitin_ligase"/>
</dbReference>